<dbReference type="InterPro" id="IPR050925">
    <property type="entry name" value="Rhomboid_protease_S54"/>
</dbReference>
<feature type="transmembrane region" description="Helical" evidence="7">
    <location>
        <begin position="410"/>
        <end position="429"/>
    </location>
</feature>
<keyword evidence="3 7" id="KW-0812">Transmembrane</keyword>
<name>A0A8J5GBN5_ZINOF</name>
<dbReference type="InterPro" id="IPR022764">
    <property type="entry name" value="Peptidase_S54_rhomboid_dom"/>
</dbReference>
<accession>A0A8J5GBN5</accession>
<evidence type="ECO:0000313" key="10">
    <source>
        <dbReference type="Proteomes" id="UP000734854"/>
    </source>
</evidence>
<dbReference type="PANTHER" id="PTHR43731:SF30">
    <property type="entry name" value="RHOMBOID-LIKE PROTEIN 9, CHLOROPLASTIC"/>
    <property type="match status" value="1"/>
</dbReference>
<feature type="domain" description="Peptidase S54 rhomboid" evidence="8">
    <location>
        <begin position="359"/>
        <end position="424"/>
    </location>
</feature>
<comment type="subcellular location">
    <subcellularLocation>
        <location evidence="1">Membrane</location>
        <topology evidence="1">Multi-pass membrane protein</topology>
    </subcellularLocation>
</comment>
<keyword evidence="4 7" id="KW-1133">Transmembrane helix</keyword>
<proteinExistence type="inferred from homology"/>
<evidence type="ECO:0000256" key="7">
    <source>
        <dbReference type="SAM" id="Phobius"/>
    </source>
</evidence>
<dbReference type="SUPFAM" id="SSF144091">
    <property type="entry name" value="Rhomboid-like"/>
    <property type="match status" value="1"/>
</dbReference>
<gene>
    <name evidence="9" type="ORF">ZIOFF_040237</name>
</gene>
<comment type="caution">
    <text evidence="9">The sequence shown here is derived from an EMBL/GenBank/DDBJ whole genome shotgun (WGS) entry which is preliminary data.</text>
</comment>
<dbReference type="GO" id="GO:0004252">
    <property type="term" value="F:serine-type endopeptidase activity"/>
    <property type="evidence" value="ECO:0007669"/>
    <property type="project" value="InterPro"/>
</dbReference>
<reference evidence="9 10" key="1">
    <citation type="submission" date="2020-08" db="EMBL/GenBank/DDBJ databases">
        <title>Plant Genome Project.</title>
        <authorList>
            <person name="Zhang R.-G."/>
        </authorList>
    </citation>
    <scope>NUCLEOTIDE SEQUENCE [LARGE SCALE GENOMIC DNA]</scope>
    <source>
        <tissue evidence="9">Rhizome</tissue>
    </source>
</reference>
<evidence type="ECO:0000256" key="5">
    <source>
        <dbReference type="ARBA" id="ARBA00023136"/>
    </source>
</evidence>
<feature type="transmembrane region" description="Helical" evidence="7">
    <location>
        <begin position="449"/>
        <end position="467"/>
    </location>
</feature>
<dbReference type="PANTHER" id="PTHR43731">
    <property type="entry name" value="RHOMBOID PROTEASE"/>
    <property type="match status" value="1"/>
</dbReference>
<dbReference type="InterPro" id="IPR035952">
    <property type="entry name" value="Rhomboid-like_sf"/>
</dbReference>
<evidence type="ECO:0000256" key="4">
    <source>
        <dbReference type="ARBA" id="ARBA00022989"/>
    </source>
</evidence>
<dbReference type="EMBL" id="JACMSC010000011">
    <property type="protein sequence ID" value="KAG6500392.1"/>
    <property type="molecule type" value="Genomic_DNA"/>
</dbReference>
<keyword evidence="10" id="KW-1185">Reference proteome</keyword>
<dbReference type="Proteomes" id="UP000734854">
    <property type="component" value="Unassembled WGS sequence"/>
</dbReference>
<organism evidence="9 10">
    <name type="scientific">Zingiber officinale</name>
    <name type="common">Ginger</name>
    <name type="synonym">Amomum zingiber</name>
    <dbReference type="NCBI Taxonomy" id="94328"/>
    <lineage>
        <taxon>Eukaryota</taxon>
        <taxon>Viridiplantae</taxon>
        <taxon>Streptophyta</taxon>
        <taxon>Embryophyta</taxon>
        <taxon>Tracheophyta</taxon>
        <taxon>Spermatophyta</taxon>
        <taxon>Magnoliopsida</taxon>
        <taxon>Liliopsida</taxon>
        <taxon>Zingiberales</taxon>
        <taxon>Zingiberaceae</taxon>
        <taxon>Zingiber</taxon>
    </lineage>
</organism>
<evidence type="ECO:0000259" key="8">
    <source>
        <dbReference type="Pfam" id="PF01694"/>
    </source>
</evidence>
<evidence type="ECO:0000313" key="9">
    <source>
        <dbReference type="EMBL" id="KAG6500392.1"/>
    </source>
</evidence>
<comment type="similarity">
    <text evidence="2">Belongs to the peptidase S54 family.</text>
</comment>
<feature type="region of interest" description="Disordered" evidence="6">
    <location>
        <begin position="100"/>
        <end position="124"/>
    </location>
</feature>
<evidence type="ECO:0000256" key="2">
    <source>
        <dbReference type="ARBA" id="ARBA00009045"/>
    </source>
</evidence>
<dbReference type="Pfam" id="PF01694">
    <property type="entry name" value="Rhomboid"/>
    <property type="match status" value="1"/>
</dbReference>
<evidence type="ECO:0000256" key="6">
    <source>
        <dbReference type="SAM" id="MobiDB-lite"/>
    </source>
</evidence>
<feature type="transmembrane region" description="Helical" evidence="7">
    <location>
        <begin position="380"/>
        <end position="398"/>
    </location>
</feature>
<sequence>MASVSICTLYCKDGIHVTKKVLQPVDKGNSFLPGHWLCSSDYIASQIDIRQSTVYLVANITWKGQRSETFNSFNINCFSSVPYMSSNEVASHKFNCMGSRKSDSESGHQRDQYGSDSSLSSSSNIKRQLTKLDLYFSKLKHMKDRQLGSNSQTLLERRMIKMDSSGGLKDNTTKTIDTSCDDKKETGLSSLEHYFGRLSANIDSEKRSLSSFQKGVSERNSERTSITGIGEGNEKEVDLEPYTNKDKKNLDDRTDSLIFGTRNIQSLPTEDEASDLYLISLLAAIDIAVYLFEIASPVNSEIEHLSLPLIYGAKINKLILLGEWWRLLTPMFLVRCLIHYYWPSPSKQKTNVFKQGPEFAIIGAWLVHQVQNKEVGPKEVSLNMFLKAVIATALSFVLSSFGRVDNWTHVSAVISGIIFGFLTSPTFAFGTKSGRKEGITLVQNPWKSLATFAVSILVLASLFLLYAPELQLVERDDFF</sequence>
<dbReference type="GO" id="GO:0016020">
    <property type="term" value="C:membrane"/>
    <property type="evidence" value="ECO:0007669"/>
    <property type="project" value="UniProtKB-SubCell"/>
</dbReference>
<keyword evidence="5 7" id="KW-0472">Membrane</keyword>
<evidence type="ECO:0000256" key="3">
    <source>
        <dbReference type="ARBA" id="ARBA00022692"/>
    </source>
</evidence>
<dbReference type="AlphaFoldDB" id="A0A8J5GBN5"/>
<evidence type="ECO:0000256" key="1">
    <source>
        <dbReference type="ARBA" id="ARBA00004141"/>
    </source>
</evidence>
<protein>
    <recommendedName>
        <fullName evidence="8">Peptidase S54 rhomboid domain-containing protein</fullName>
    </recommendedName>
</protein>
<feature type="compositionally biased region" description="Basic and acidic residues" evidence="6">
    <location>
        <begin position="100"/>
        <end position="113"/>
    </location>
</feature>